<reference evidence="7 8" key="1">
    <citation type="submission" date="2021-12" db="EMBL/GenBank/DDBJ databases">
        <title>Complete genome sequence of Phytobacter diazotrophicus TA9734.</title>
        <authorList>
            <person name="Kubota H."/>
            <person name="Nakayama Y."/>
            <person name="Ariyoshi T."/>
        </authorList>
    </citation>
    <scope>NUCLEOTIDE SEQUENCE [LARGE SCALE GENOMIC DNA]</scope>
    <source>
        <strain evidence="7 8">TA9734</strain>
    </source>
</reference>
<accession>A0ABM7VQK3</accession>
<dbReference type="Gene3D" id="1.20.5.780">
    <property type="entry name" value="Single helix bin"/>
    <property type="match status" value="1"/>
</dbReference>
<dbReference type="Pfam" id="PF08681">
    <property type="entry name" value="TacA1"/>
    <property type="match status" value="1"/>
</dbReference>
<dbReference type="EMBL" id="AP025334">
    <property type="protein sequence ID" value="BDD49304.1"/>
    <property type="molecule type" value="Genomic_DNA"/>
</dbReference>
<dbReference type="InterPro" id="IPR010985">
    <property type="entry name" value="Ribbon_hlx_hlx"/>
</dbReference>
<evidence type="ECO:0000256" key="1">
    <source>
        <dbReference type="ARBA" id="ARBA00022491"/>
    </source>
</evidence>
<keyword evidence="5" id="KW-0804">Transcription</keyword>
<evidence type="ECO:0000256" key="6">
    <source>
        <dbReference type="ARBA" id="ARBA00049988"/>
    </source>
</evidence>
<name>A0ABM7VQK3_9ENTR</name>
<dbReference type="SUPFAM" id="SSF47598">
    <property type="entry name" value="Ribbon-helix-helix"/>
    <property type="match status" value="1"/>
</dbReference>
<keyword evidence="3" id="KW-0805">Transcription regulation</keyword>
<evidence type="ECO:0000313" key="7">
    <source>
        <dbReference type="EMBL" id="BDD49304.1"/>
    </source>
</evidence>
<evidence type="ECO:0000256" key="5">
    <source>
        <dbReference type="ARBA" id="ARBA00023163"/>
    </source>
</evidence>
<organism evidence="7 8">
    <name type="scientific">Phytobacter diazotrophicus</name>
    <dbReference type="NCBI Taxonomy" id="395631"/>
    <lineage>
        <taxon>Bacteria</taxon>
        <taxon>Pseudomonadati</taxon>
        <taxon>Pseudomonadota</taxon>
        <taxon>Gammaproteobacteria</taxon>
        <taxon>Enterobacterales</taxon>
        <taxon>Enterobacteriaceae</taxon>
        <taxon>Phytobacter</taxon>
    </lineage>
</organism>
<dbReference type="PANTHER" id="PTHR35401">
    <property type="entry name" value="COPG FAMILY HELIX-TURN-HELIX PROTEIN-RELATED-RELATED"/>
    <property type="match status" value="1"/>
</dbReference>
<evidence type="ECO:0000256" key="2">
    <source>
        <dbReference type="ARBA" id="ARBA00022649"/>
    </source>
</evidence>
<sequence>MPVSHSISAKRETLNLRIKPAKRELIDRAAKARGKNRTDFVLDVVRAGFARLKE</sequence>
<dbReference type="InterPro" id="IPR014795">
    <property type="entry name" value="TacA_1-like"/>
</dbReference>
<comment type="similarity">
    <text evidence="6">Belongs to the TacA antitoxin family.</text>
</comment>
<keyword evidence="2" id="KW-1277">Toxin-antitoxin system</keyword>
<evidence type="ECO:0000256" key="4">
    <source>
        <dbReference type="ARBA" id="ARBA00023125"/>
    </source>
</evidence>
<evidence type="ECO:0000256" key="3">
    <source>
        <dbReference type="ARBA" id="ARBA00023015"/>
    </source>
</evidence>
<evidence type="ECO:0000313" key="8">
    <source>
        <dbReference type="Proteomes" id="UP001320460"/>
    </source>
</evidence>
<protein>
    <recommendedName>
        <fullName evidence="9">Ribbon-helix-helix CopG family protein</fullName>
    </recommendedName>
</protein>
<gene>
    <name evidence="7" type="ORF">PDTA9734_07910</name>
</gene>
<evidence type="ECO:0008006" key="9">
    <source>
        <dbReference type="Google" id="ProtNLM"/>
    </source>
</evidence>
<dbReference type="Proteomes" id="UP001320460">
    <property type="component" value="Chromosome"/>
</dbReference>
<keyword evidence="1" id="KW-0678">Repressor</keyword>
<keyword evidence="4" id="KW-0238">DNA-binding</keyword>
<proteinExistence type="inferred from homology"/>
<keyword evidence="8" id="KW-1185">Reference proteome</keyword>
<dbReference type="PANTHER" id="PTHR35401:SF1">
    <property type="entry name" value="CYTOPLASMIC PROTEIN"/>
    <property type="match status" value="1"/>
</dbReference>